<keyword evidence="4 7" id="KW-0863">Zinc-finger</keyword>
<evidence type="ECO:0000256" key="4">
    <source>
        <dbReference type="ARBA" id="ARBA00022771"/>
    </source>
</evidence>
<dbReference type="Pfam" id="PF08790">
    <property type="entry name" value="zf-LYAR"/>
    <property type="match status" value="1"/>
</dbReference>
<dbReference type="GO" id="GO:0008270">
    <property type="term" value="F:zinc ion binding"/>
    <property type="evidence" value="ECO:0007669"/>
    <property type="project" value="UniProtKB-KW"/>
</dbReference>
<comment type="subcellular location">
    <subcellularLocation>
        <location evidence="1">Nucleus</location>
    </subcellularLocation>
</comment>
<keyword evidence="3" id="KW-0677">Repeat</keyword>
<sequence>MVFFSCDKCAEMLKKSKVDSHAYRCGCDSVSCVDCSVSFWGDDYKLHTSCVTEAERYEKTVYKGPKKNDTKGRKMTPQESWMETIAEAMENCPPALSSYLQTLSSYDNVPRKEKAFRNFSANSLNLRGKHGDDTISSIWKHLSSLREAKMKQQEEAKKAEQKATEEKKVEEKAEEKVEEPKKSNESKSSSKEGKKSTKKVVKAMKKALKKAPSKQMKIKELRKIIEKKLDDELKNMSKDDIKKTMKLAIEQETSIALDDKIVKIVQ</sequence>
<feature type="domain" description="Zinc finger C2H2 LYAR-type" evidence="9">
    <location>
        <begin position="30"/>
        <end position="57"/>
    </location>
</feature>
<evidence type="ECO:0000313" key="11">
    <source>
        <dbReference type="EMBL" id="GFH46212.1"/>
    </source>
</evidence>
<evidence type="ECO:0000256" key="1">
    <source>
        <dbReference type="ARBA" id="ARBA00004123"/>
    </source>
</evidence>
<evidence type="ECO:0000256" key="2">
    <source>
        <dbReference type="ARBA" id="ARBA00022723"/>
    </source>
</evidence>
<dbReference type="AlphaFoldDB" id="A0AAD3CHH8"/>
<evidence type="ECO:0000256" key="3">
    <source>
        <dbReference type="ARBA" id="ARBA00022737"/>
    </source>
</evidence>
<evidence type="ECO:0000259" key="10">
    <source>
        <dbReference type="Pfam" id="PF25879"/>
    </source>
</evidence>
<feature type="region of interest" description="Disordered" evidence="8">
    <location>
        <begin position="149"/>
        <end position="216"/>
    </location>
</feature>
<dbReference type="SUPFAM" id="SSF57667">
    <property type="entry name" value="beta-beta-alpha zinc fingers"/>
    <property type="match status" value="2"/>
</dbReference>
<dbReference type="InterPro" id="IPR058719">
    <property type="entry name" value="WHD_LYAR"/>
</dbReference>
<dbReference type="PANTHER" id="PTHR13100">
    <property type="entry name" value="CELL GROWTH-REGULATING NUCLEOLAR PROTEIN LYAR"/>
    <property type="match status" value="1"/>
</dbReference>
<evidence type="ECO:0000256" key="6">
    <source>
        <dbReference type="ARBA" id="ARBA00023242"/>
    </source>
</evidence>
<dbReference type="InterPro" id="IPR036236">
    <property type="entry name" value="Znf_C2H2_sf"/>
</dbReference>
<evidence type="ECO:0000259" key="9">
    <source>
        <dbReference type="Pfam" id="PF08790"/>
    </source>
</evidence>
<dbReference type="GO" id="GO:0006364">
    <property type="term" value="P:rRNA processing"/>
    <property type="evidence" value="ECO:0007669"/>
    <property type="project" value="TreeGrafter"/>
</dbReference>
<evidence type="ECO:0000256" key="8">
    <source>
        <dbReference type="SAM" id="MobiDB-lite"/>
    </source>
</evidence>
<evidence type="ECO:0008006" key="13">
    <source>
        <dbReference type="Google" id="ProtNLM"/>
    </source>
</evidence>
<keyword evidence="12" id="KW-1185">Reference proteome</keyword>
<dbReference type="GO" id="GO:0000122">
    <property type="term" value="P:negative regulation of transcription by RNA polymerase II"/>
    <property type="evidence" value="ECO:0007669"/>
    <property type="project" value="TreeGrafter"/>
</dbReference>
<dbReference type="Proteomes" id="UP001054902">
    <property type="component" value="Unassembled WGS sequence"/>
</dbReference>
<accession>A0AAD3CHH8</accession>
<organism evidence="11 12">
    <name type="scientific">Chaetoceros tenuissimus</name>
    <dbReference type="NCBI Taxonomy" id="426638"/>
    <lineage>
        <taxon>Eukaryota</taxon>
        <taxon>Sar</taxon>
        <taxon>Stramenopiles</taxon>
        <taxon>Ochrophyta</taxon>
        <taxon>Bacillariophyta</taxon>
        <taxon>Coscinodiscophyceae</taxon>
        <taxon>Chaetocerotophycidae</taxon>
        <taxon>Chaetocerotales</taxon>
        <taxon>Chaetocerotaceae</taxon>
        <taxon>Chaetoceros</taxon>
    </lineage>
</organism>
<name>A0AAD3CHH8_9STRA</name>
<dbReference type="InterPro" id="IPR014898">
    <property type="entry name" value="Znf_C2H2_LYAR"/>
</dbReference>
<dbReference type="GO" id="GO:0003677">
    <property type="term" value="F:DNA binding"/>
    <property type="evidence" value="ECO:0007669"/>
    <property type="project" value="InterPro"/>
</dbReference>
<feature type="compositionally biased region" description="Basic and acidic residues" evidence="8">
    <location>
        <begin position="149"/>
        <end position="195"/>
    </location>
</feature>
<reference evidence="11 12" key="1">
    <citation type="journal article" date="2021" name="Sci. Rep.">
        <title>The genome of the diatom Chaetoceros tenuissimus carries an ancient integrated fragment of an extant virus.</title>
        <authorList>
            <person name="Hongo Y."/>
            <person name="Kimura K."/>
            <person name="Takaki Y."/>
            <person name="Yoshida Y."/>
            <person name="Baba S."/>
            <person name="Kobayashi G."/>
            <person name="Nagasaki K."/>
            <person name="Hano T."/>
            <person name="Tomaru Y."/>
        </authorList>
    </citation>
    <scope>NUCLEOTIDE SEQUENCE [LARGE SCALE GENOMIC DNA]</scope>
    <source>
        <strain evidence="11 12">NIES-3715</strain>
    </source>
</reference>
<dbReference type="PROSITE" id="PS51804">
    <property type="entry name" value="ZF_C2HC_LYAR"/>
    <property type="match status" value="2"/>
</dbReference>
<dbReference type="GO" id="GO:0005730">
    <property type="term" value="C:nucleolus"/>
    <property type="evidence" value="ECO:0007669"/>
    <property type="project" value="TreeGrafter"/>
</dbReference>
<comment type="caution">
    <text evidence="11">The sequence shown here is derived from an EMBL/GenBank/DDBJ whole genome shotgun (WGS) entry which is preliminary data.</text>
</comment>
<feature type="compositionally biased region" description="Basic residues" evidence="8">
    <location>
        <begin position="196"/>
        <end position="212"/>
    </location>
</feature>
<dbReference type="EMBL" id="BLLK01000022">
    <property type="protein sequence ID" value="GFH46212.1"/>
    <property type="molecule type" value="Genomic_DNA"/>
</dbReference>
<evidence type="ECO:0000256" key="5">
    <source>
        <dbReference type="ARBA" id="ARBA00022833"/>
    </source>
</evidence>
<keyword evidence="2" id="KW-0479">Metal-binding</keyword>
<dbReference type="FunFam" id="3.30.1490.490:FF:000001">
    <property type="entry name" value="cell growth-regulating nucleolar protein-like"/>
    <property type="match status" value="1"/>
</dbReference>
<keyword evidence="6" id="KW-0539">Nucleus</keyword>
<keyword evidence="5" id="KW-0862">Zinc</keyword>
<dbReference type="PANTHER" id="PTHR13100:SF10">
    <property type="entry name" value="CELL GROWTH-REGULATING NUCLEOLAR PROTEIN"/>
    <property type="match status" value="1"/>
</dbReference>
<feature type="domain" description="Cell growth-regulating nucleolar protein-like winged helix" evidence="10">
    <location>
        <begin position="199"/>
        <end position="265"/>
    </location>
</feature>
<protein>
    <recommendedName>
        <fullName evidence="13">Zinc finger C2H2 LYAR-type domain-containing protein</fullName>
    </recommendedName>
</protein>
<gene>
    <name evidence="11" type="ORF">CTEN210_02686</name>
</gene>
<dbReference type="Pfam" id="PF25879">
    <property type="entry name" value="WHD_LYAR"/>
    <property type="match status" value="1"/>
</dbReference>
<dbReference type="InterPro" id="IPR039999">
    <property type="entry name" value="LYAR"/>
</dbReference>
<evidence type="ECO:0000256" key="7">
    <source>
        <dbReference type="PROSITE-ProRule" id="PRU01145"/>
    </source>
</evidence>
<dbReference type="Gene3D" id="3.30.1490.490">
    <property type="match status" value="1"/>
</dbReference>
<proteinExistence type="predicted"/>
<evidence type="ECO:0000313" key="12">
    <source>
        <dbReference type="Proteomes" id="UP001054902"/>
    </source>
</evidence>